<dbReference type="eggNOG" id="ENOG5032RTM">
    <property type="taxonomic scope" value="Bacteria"/>
</dbReference>
<dbReference type="Gene3D" id="3.30.360.10">
    <property type="entry name" value="Dihydrodipicolinate Reductase, domain 2"/>
    <property type="match status" value="1"/>
</dbReference>
<dbReference type="STRING" id="395961.Cyan7425_2959"/>
<dbReference type="KEGG" id="cyn:Cyan7425_2959"/>
<dbReference type="EMBL" id="CP001344">
    <property type="protein sequence ID" value="ACL45299.1"/>
    <property type="molecule type" value="Genomic_DNA"/>
</dbReference>
<evidence type="ECO:0000313" key="1">
    <source>
        <dbReference type="EMBL" id="ACL45299.1"/>
    </source>
</evidence>
<dbReference type="Pfam" id="PF08854">
    <property type="entry name" value="DUF1824"/>
    <property type="match status" value="1"/>
</dbReference>
<dbReference type="AlphaFoldDB" id="B8HL67"/>
<dbReference type="InterPro" id="IPR014953">
    <property type="entry name" value="DUF1824"/>
</dbReference>
<dbReference type="SUPFAM" id="SSF160532">
    <property type="entry name" value="Ava3019-like"/>
    <property type="match status" value="1"/>
</dbReference>
<reference evidence="1" key="1">
    <citation type="submission" date="2009-01" db="EMBL/GenBank/DDBJ databases">
        <title>Complete sequence of chromosome Cyanothece sp. PCC 7425.</title>
        <authorList>
            <consortium name="US DOE Joint Genome Institute"/>
            <person name="Lucas S."/>
            <person name="Copeland A."/>
            <person name="Lapidus A."/>
            <person name="Glavina del Rio T."/>
            <person name="Dalin E."/>
            <person name="Tice H."/>
            <person name="Bruce D."/>
            <person name="Goodwin L."/>
            <person name="Pitluck S."/>
            <person name="Sims D."/>
            <person name="Meineke L."/>
            <person name="Brettin T."/>
            <person name="Detter J.C."/>
            <person name="Han C."/>
            <person name="Larimer F."/>
            <person name="Land M."/>
            <person name="Hauser L."/>
            <person name="Kyrpides N."/>
            <person name="Ovchinnikova G."/>
            <person name="Liberton M."/>
            <person name="Stoeckel J."/>
            <person name="Banerjee A."/>
            <person name="Singh A."/>
            <person name="Page L."/>
            <person name="Sato H."/>
            <person name="Zhao L."/>
            <person name="Sherman L."/>
            <person name="Pakrasi H."/>
            <person name="Richardson P."/>
        </authorList>
    </citation>
    <scope>NUCLEOTIDE SEQUENCE</scope>
    <source>
        <strain evidence="1">PCC 7425</strain>
    </source>
</reference>
<protein>
    <recommendedName>
        <fullName evidence="2">DUF1824 domain-containing protein</fullName>
    </recommendedName>
</protein>
<evidence type="ECO:0008006" key="2">
    <source>
        <dbReference type="Google" id="ProtNLM"/>
    </source>
</evidence>
<dbReference type="HOGENOM" id="CLU_144856_0_0_3"/>
<gene>
    <name evidence="1" type="ordered locus">Cyan7425_2959</name>
</gene>
<sequence>MTDLSSLSLQDAHQRLAEYSCIEHEAGVAPGDKRSLRQALLQVKAASDRQIFGICADTLEEGKAALFSYLRALDLPTTELNFEPIAGAVYLKFNPSTGRCYQDGYTGRHRGVLVSCQSDFADGINETYGHLPLDLFTD</sequence>
<proteinExistence type="predicted"/>
<name>B8HL67_CYAP4</name>
<accession>B8HL67</accession>
<organism evidence="1">
    <name type="scientific">Cyanothece sp. (strain PCC 7425 / ATCC 29141)</name>
    <dbReference type="NCBI Taxonomy" id="395961"/>
    <lineage>
        <taxon>Bacteria</taxon>
        <taxon>Bacillati</taxon>
        <taxon>Cyanobacteriota</taxon>
        <taxon>Cyanophyceae</taxon>
        <taxon>Gomontiellales</taxon>
        <taxon>Cyanothecaceae</taxon>
        <taxon>Cyanothece</taxon>
    </lineage>
</organism>
<dbReference type="OrthoDB" id="424950at2"/>